<organism evidence="4 5">
    <name type="scientific">Hominibacterium faecale</name>
    <dbReference type="NCBI Taxonomy" id="2839743"/>
    <lineage>
        <taxon>Bacteria</taxon>
        <taxon>Bacillati</taxon>
        <taxon>Bacillota</taxon>
        <taxon>Clostridia</taxon>
        <taxon>Peptostreptococcales</taxon>
        <taxon>Anaerovoracaceae</taxon>
        <taxon>Hominibacterium</taxon>
    </lineage>
</organism>
<sequence>MADGKVIIETGLDKSGIEAGLKKLGKVAKAGLGVTTKAIAGVGTALTGAAGLAIKSGIDFESAFAGVKKTVDASDQELTEFRQGIRDMAKEMPTAATEIAGVAEAAGQLGIKNESLLSFTKTMTMLGDSTNMSAEEAATSLARLANITGMPQENFDRLGATIVDLGNNLATTESEIVAMSMRIAGAGSQVGMTEAEIMSFSGALSSVGIEAEAGGTAFSTLLSKMNLASSKGGKELEQFGKVAGMSAEEFKKAFQEDASGAVLSFIQGLDKINQDGGSAIQTLDEMGLSDIRMRDALLRASGASDVFTEALQTGNDAWNENTALTNEAKQRYETLESKLGILRNTATDLGISLYDSLENPLRGAVDTATDMVGSLETAFQKDGFSGLAEQAGTVLADASVKIAEAAPGMIEAGAKTIKSFADGIIKNRGEIAEAAGEVAVALAEGVGELLPKGIGNAFKNTAKAAVSVAKPVLKIADAMAQVAAECSGAIPVIAGTVAAFKGYKFIDQVVTSMKALRAGQTAVVQSAKAATLAAKLNTVATKAGTIASAAATSAEQRRTNAARAQTTATLYGTTAERSKTTATLYGAKATTTAGVAANVLSGKLKASTAATTLFSGAMTALGGPVGIAITLVGLAAGALLTFAGNSDKATSAVDKQAKKVKELSDAYKESKKSREESFESTEAEAAAASDLTGKISSLAKKTRKTADEKARLKSYVDQLNKLMPDLNLKYDEENDKLNKNTDELWNNVAAVQAHARAKAAETAATEALTEQMKLQKEMEDAQATREEAKKALDSVPDSEKYISNGRGGKVMSSEYADKIEEFNKADESVKNLQKDLNAANREVEYYNGIQVDSLKWEEAMRSTDAFIALMADSGLKISNKLAEGIRAGKYGVVQSVEDVQNVGTFSKLSKTAGEGGKKAVNTLTKNLRSGKLKPKKAVDEMQALIQFNELYKGAGKGGKEALNALKKSIESGKTKPSEAMKQVVEAANKKGEAKGKEAKKIGEAIDSGAAGGINTKLIEAAARMAKDALEAAKKEIDSHSPSRKFKNEVGKMMVAGVVAGINSEKNNLISTTSGLMSSTVNAAKQAATTGNFADIGKNFTDSFTSKIDARQTSEVNSLKKTLENKQKSIVTADKKEEQALEKKIKKSSGKQKKAYQAELKALKKKHKSEQSAAKSASSKILKAYESALKQESQKLIDQAEKNIEELSNTYQAKYDELIQKREAMRDKLMDTGDLLISKTGNLSGLNEVNSGNPMTALNRNVKALEKYQKNITAIKGKIPDDLMEEILKMGVSDANSYINKLLKMEDGKFDEYVSKWKSEQATVKALEDQYLNTNTLGSLQSDIDQMRQYQNGLNSLKGRIPESMMEEILGMGVNDANAYMQQLLALSNTQFATYVEQWRQKEALANSISTEFFAQDIQTIQTNYSNAINTEMSKLKTQMSNLGKNVGKAFASGLKSQSKKSKKAVKDICNTVIKQCKKSLGIKSPSRVFKEIGKLSMVGAEVGTEKEAKQLYKTTDKVAQTYAERFSAAKLDAGAMYAKMQAAVVAEQSRVPASVQTQIVKLQAQQPERSEQRVVYEIHVHSDIDGREAAKAMATFTDEELGKIAKRKERG</sequence>
<dbReference type="PANTHER" id="PTHR37813:SF1">
    <property type="entry name" value="FELS-2 PROPHAGE PROTEIN"/>
    <property type="match status" value="1"/>
</dbReference>
<gene>
    <name evidence="4" type="ORF">OBO34_21785</name>
</gene>
<reference evidence="4" key="1">
    <citation type="submission" date="2022-09" db="EMBL/GenBank/DDBJ databases">
        <title>Culturomic study of gut microbiota in children with autism spectrum disorder.</title>
        <authorList>
            <person name="Efimov B.A."/>
            <person name="Chaplin A.V."/>
            <person name="Sokolova S.R."/>
            <person name="Pikina A.P."/>
            <person name="Korzhanova M."/>
            <person name="Belova V."/>
            <person name="Korostin D."/>
        </authorList>
    </citation>
    <scope>NUCLEOTIDE SEQUENCE</scope>
    <source>
        <strain evidence="4">ASD5510</strain>
    </source>
</reference>
<keyword evidence="5" id="KW-1185">Reference proteome</keyword>
<evidence type="ECO:0000259" key="3">
    <source>
        <dbReference type="Pfam" id="PF10145"/>
    </source>
</evidence>
<keyword evidence="2" id="KW-0175">Coiled coil</keyword>
<dbReference type="Pfam" id="PF10145">
    <property type="entry name" value="PhageMin_Tail"/>
    <property type="match status" value="1"/>
</dbReference>
<dbReference type="NCBIfam" id="TIGR01760">
    <property type="entry name" value="tape_meas_TP901"/>
    <property type="match status" value="1"/>
</dbReference>
<name>A0A9J6QZJ1_9FIRM</name>
<feature type="domain" description="Phage tail tape measure protein" evidence="3">
    <location>
        <begin position="83"/>
        <end position="275"/>
    </location>
</feature>
<dbReference type="Proteomes" id="UP001065549">
    <property type="component" value="Unassembled WGS sequence"/>
</dbReference>
<feature type="coiled-coil region" evidence="2">
    <location>
        <begin position="764"/>
        <end position="849"/>
    </location>
</feature>
<protein>
    <submittedName>
        <fullName evidence="4">Phage tail tape measure protein</fullName>
    </submittedName>
</protein>
<dbReference type="PANTHER" id="PTHR37813">
    <property type="entry name" value="FELS-2 PROPHAGE PROTEIN"/>
    <property type="match status" value="1"/>
</dbReference>
<proteinExistence type="predicted"/>
<dbReference type="InterPro" id="IPR010090">
    <property type="entry name" value="Phage_tape_meas"/>
</dbReference>
<comment type="caution">
    <text evidence="4">The sequence shown here is derived from an EMBL/GenBank/DDBJ whole genome shotgun (WGS) entry which is preliminary data.</text>
</comment>
<keyword evidence="1" id="KW-1188">Viral release from host cell</keyword>
<evidence type="ECO:0000256" key="1">
    <source>
        <dbReference type="ARBA" id="ARBA00022612"/>
    </source>
</evidence>
<evidence type="ECO:0000256" key="2">
    <source>
        <dbReference type="SAM" id="Coils"/>
    </source>
</evidence>
<dbReference type="EMBL" id="JAOSHN010000017">
    <property type="protein sequence ID" value="MCU7380950.1"/>
    <property type="molecule type" value="Genomic_DNA"/>
</dbReference>
<evidence type="ECO:0000313" key="5">
    <source>
        <dbReference type="Proteomes" id="UP001065549"/>
    </source>
</evidence>
<evidence type="ECO:0000313" key="4">
    <source>
        <dbReference type="EMBL" id="MCU7380950.1"/>
    </source>
</evidence>
<feature type="coiled-coil region" evidence="2">
    <location>
        <begin position="1115"/>
        <end position="1227"/>
    </location>
</feature>
<accession>A0A9J6QZJ1</accession>
<dbReference type="RefSeq" id="WP_269478864.1">
    <property type="nucleotide sequence ID" value="NZ_JAOSHN010000017.1"/>
</dbReference>